<dbReference type="SUPFAM" id="SSF48008">
    <property type="entry name" value="GntR ligand-binding domain-like"/>
    <property type="match status" value="1"/>
</dbReference>
<dbReference type="GO" id="GO:0003700">
    <property type="term" value="F:DNA-binding transcription factor activity"/>
    <property type="evidence" value="ECO:0007669"/>
    <property type="project" value="InterPro"/>
</dbReference>
<dbReference type="PROSITE" id="PS50949">
    <property type="entry name" value="HTH_GNTR"/>
    <property type="match status" value="1"/>
</dbReference>
<evidence type="ECO:0000259" key="4">
    <source>
        <dbReference type="PROSITE" id="PS50949"/>
    </source>
</evidence>
<dbReference type="PRINTS" id="PR00035">
    <property type="entry name" value="HTHGNTR"/>
</dbReference>
<gene>
    <name evidence="5" type="ORF">AB840_07150</name>
</gene>
<reference evidence="5 6" key="1">
    <citation type="submission" date="2015-06" db="EMBL/GenBank/DDBJ databases">
        <title>Draft genome sequence of beer spoilage bacterium Megasphaera cerevisiae type strain 20462.</title>
        <authorList>
            <person name="Kutumbaka K."/>
            <person name="Pasmowitz J."/>
            <person name="Mategko J."/>
            <person name="Reyes D."/>
            <person name="Friedrich A."/>
            <person name="Han S."/>
            <person name="Martens-Habbena W."/>
            <person name="Neal-McKinney J."/>
            <person name="Janagama H.K."/>
            <person name="Nadala C."/>
            <person name="Samadpour M."/>
        </authorList>
    </citation>
    <scope>NUCLEOTIDE SEQUENCE [LARGE SCALE GENOMIC DNA]</scope>
    <source>
        <strain evidence="5 6">DSM 20462</strain>
    </source>
</reference>
<dbReference type="PANTHER" id="PTHR43537:SF5">
    <property type="entry name" value="UXU OPERON TRANSCRIPTIONAL REGULATOR"/>
    <property type="match status" value="1"/>
</dbReference>
<dbReference type="InterPro" id="IPR008920">
    <property type="entry name" value="TF_FadR/GntR_C"/>
</dbReference>
<dbReference type="EMBL" id="LEKT01000019">
    <property type="protein sequence ID" value="KMO86584.1"/>
    <property type="molecule type" value="Genomic_DNA"/>
</dbReference>
<dbReference type="InParanoid" id="A0A0J6WVK0"/>
<dbReference type="RefSeq" id="WP_048514153.1">
    <property type="nucleotide sequence ID" value="NZ_FUXD01000011.1"/>
</dbReference>
<dbReference type="STRING" id="39029.BSR42_08570"/>
<evidence type="ECO:0000313" key="6">
    <source>
        <dbReference type="Proteomes" id="UP000036503"/>
    </source>
</evidence>
<evidence type="ECO:0000256" key="1">
    <source>
        <dbReference type="ARBA" id="ARBA00023015"/>
    </source>
</evidence>
<evidence type="ECO:0000256" key="3">
    <source>
        <dbReference type="ARBA" id="ARBA00023163"/>
    </source>
</evidence>
<dbReference type="PATRIC" id="fig|1122219.3.peg.959"/>
<dbReference type="Gene3D" id="1.10.10.10">
    <property type="entry name" value="Winged helix-like DNA-binding domain superfamily/Winged helix DNA-binding domain"/>
    <property type="match status" value="1"/>
</dbReference>
<dbReference type="Pfam" id="PF07729">
    <property type="entry name" value="FCD"/>
    <property type="match status" value="1"/>
</dbReference>
<accession>A0A0J6WVK0</accession>
<dbReference type="AlphaFoldDB" id="A0A0J6WVK0"/>
<dbReference type="PANTHER" id="PTHR43537">
    <property type="entry name" value="TRANSCRIPTIONAL REGULATOR, GNTR FAMILY"/>
    <property type="match status" value="1"/>
</dbReference>
<protein>
    <submittedName>
        <fullName evidence="5">Transcriptional regulator</fullName>
    </submittedName>
</protein>
<proteinExistence type="predicted"/>
<dbReference type="OrthoDB" id="9799482at2"/>
<dbReference type="SMART" id="SM00345">
    <property type="entry name" value="HTH_GNTR"/>
    <property type="match status" value="1"/>
</dbReference>
<evidence type="ECO:0000256" key="2">
    <source>
        <dbReference type="ARBA" id="ARBA00023125"/>
    </source>
</evidence>
<dbReference type="GO" id="GO:0003677">
    <property type="term" value="F:DNA binding"/>
    <property type="evidence" value="ECO:0007669"/>
    <property type="project" value="UniProtKB-KW"/>
</dbReference>
<name>A0A0J6WVK0_9FIRM</name>
<dbReference type="InterPro" id="IPR036390">
    <property type="entry name" value="WH_DNA-bd_sf"/>
</dbReference>
<dbReference type="CDD" id="cd07377">
    <property type="entry name" value="WHTH_GntR"/>
    <property type="match status" value="1"/>
</dbReference>
<keyword evidence="3" id="KW-0804">Transcription</keyword>
<dbReference type="Proteomes" id="UP000036503">
    <property type="component" value="Unassembled WGS sequence"/>
</dbReference>
<dbReference type="SMART" id="SM00895">
    <property type="entry name" value="FCD"/>
    <property type="match status" value="1"/>
</dbReference>
<dbReference type="InterPro" id="IPR036388">
    <property type="entry name" value="WH-like_DNA-bd_sf"/>
</dbReference>
<organism evidence="5 6">
    <name type="scientific">Megasphaera cerevisiae DSM 20462</name>
    <dbReference type="NCBI Taxonomy" id="1122219"/>
    <lineage>
        <taxon>Bacteria</taxon>
        <taxon>Bacillati</taxon>
        <taxon>Bacillota</taxon>
        <taxon>Negativicutes</taxon>
        <taxon>Veillonellales</taxon>
        <taxon>Veillonellaceae</taxon>
        <taxon>Megasphaera</taxon>
    </lineage>
</organism>
<dbReference type="Pfam" id="PF00392">
    <property type="entry name" value="GntR"/>
    <property type="match status" value="1"/>
</dbReference>
<dbReference type="SUPFAM" id="SSF46785">
    <property type="entry name" value="Winged helix' DNA-binding domain"/>
    <property type="match status" value="1"/>
</dbReference>
<dbReference type="InterPro" id="IPR000524">
    <property type="entry name" value="Tscrpt_reg_HTH_GntR"/>
</dbReference>
<dbReference type="Gene3D" id="1.20.120.530">
    <property type="entry name" value="GntR ligand-binding domain-like"/>
    <property type="match status" value="1"/>
</dbReference>
<comment type="caution">
    <text evidence="5">The sequence shown here is derived from an EMBL/GenBank/DDBJ whole genome shotgun (WGS) entry which is preliminary data.</text>
</comment>
<keyword evidence="2" id="KW-0238">DNA-binding</keyword>
<keyword evidence="1" id="KW-0805">Transcription regulation</keyword>
<sequence length="227" mass="25798">MAHKKMLAQSIADDIMAMITAKRFTEGDKLPNENAFARELNVSRNTLREAIRILNAYGFLEIQRGKGTFITAAASASGRYFETELDPLEYAKVSLKDLYELRLILEPEAAYLAALRGTDGDIRQIAKLGKRIEKQIRTHEDRTAEEHAFHAAIARATHNTCMTKLLPNLHEAILKGVLLSTVYDQVVKETLYDHYMITDFLEQRDAEGARDAMRIHIRHAIHSLHLK</sequence>
<feature type="domain" description="HTH gntR-type" evidence="4">
    <location>
        <begin position="5"/>
        <end position="73"/>
    </location>
</feature>
<keyword evidence="6" id="KW-1185">Reference proteome</keyword>
<dbReference type="InterPro" id="IPR011711">
    <property type="entry name" value="GntR_C"/>
</dbReference>
<evidence type="ECO:0000313" key="5">
    <source>
        <dbReference type="EMBL" id="KMO86584.1"/>
    </source>
</evidence>